<reference evidence="9" key="1">
    <citation type="submission" date="2020-01" db="EMBL/GenBank/DDBJ databases">
        <authorList>
            <person name="Seo Y.L."/>
        </authorList>
    </citation>
    <scope>NUCLEOTIDE SEQUENCE</scope>
    <source>
        <strain evidence="9">R11</strain>
    </source>
</reference>
<keyword evidence="3 6" id="KW-0326">Glycosidase</keyword>
<feature type="domain" description="GH10" evidence="8">
    <location>
        <begin position="24"/>
        <end position="360"/>
    </location>
</feature>
<dbReference type="InterPro" id="IPR044846">
    <property type="entry name" value="GH10"/>
</dbReference>
<feature type="active site" description="Nucleophile" evidence="5">
    <location>
        <position position="265"/>
    </location>
</feature>
<comment type="similarity">
    <text evidence="6">Belongs to the glycosyl hydrolase 10 (cellulase F) family.</text>
</comment>
<keyword evidence="1 6" id="KW-0378">Hydrolase</keyword>
<sequence>MKISKQYLLLILLTLALKSSAQSNADTKGLKDYYRKYFPLGVAVSPYSIKQTQQAGLIIREFNSITPENAMKMGPIHPEENRYNWQDADSIVAFAQAHGLKVRGHNLCWHEQTPRWLFYDQQGTLLSKEILLKRLRDHIFTVVNRYKGKIYAWDVVNEAIDDDSTHFLRNSLWYKICGEDFIYKAFEYAHEADPKAVLFYNDYNTERPEKRERVYKLLKKLIDAKVPINAVGLQAHWSIYEPGQKDLITTIERFASLGLKVQITELDMSIYPWEKSPRERLPGESDTYTQDLEQKQADQYAMAFKVFRKYKDVITGVTFWNISDQHTWLDEYPVKGRKNYPLLFDQNLQRKKAYQSVTNF</sequence>
<accession>A0A965ZHB6</accession>
<comment type="caution">
    <text evidence="9">The sequence shown here is derived from an EMBL/GenBank/DDBJ whole genome shotgun (WGS) entry which is preliminary data.</text>
</comment>
<evidence type="ECO:0000313" key="10">
    <source>
        <dbReference type="Proteomes" id="UP000638732"/>
    </source>
</evidence>
<evidence type="ECO:0000256" key="2">
    <source>
        <dbReference type="ARBA" id="ARBA00023277"/>
    </source>
</evidence>
<protein>
    <recommendedName>
        <fullName evidence="6">Beta-xylanase</fullName>
        <ecNumber evidence="6">3.2.1.8</ecNumber>
    </recommendedName>
</protein>
<evidence type="ECO:0000256" key="5">
    <source>
        <dbReference type="PROSITE-ProRule" id="PRU10061"/>
    </source>
</evidence>
<evidence type="ECO:0000259" key="8">
    <source>
        <dbReference type="PROSITE" id="PS51760"/>
    </source>
</evidence>
<dbReference type="GO" id="GO:0031176">
    <property type="term" value="F:endo-1,4-beta-xylanase activity"/>
    <property type="evidence" value="ECO:0007669"/>
    <property type="project" value="UniProtKB-EC"/>
</dbReference>
<evidence type="ECO:0000256" key="7">
    <source>
        <dbReference type="SAM" id="SignalP"/>
    </source>
</evidence>
<dbReference type="SUPFAM" id="SSF51445">
    <property type="entry name" value="(Trans)glycosidases"/>
    <property type="match status" value="1"/>
</dbReference>
<dbReference type="EMBL" id="WWEO01000044">
    <property type="protein sequence ID" value="NCD71010.1"/>
    <property type="molecule type" value="Genomic_DNA"/>
</dbReference>
<evidence type="ECO:0000256" key="6">
    <source>
        <dbReference type="RuleBase" id="RU361174"/>
    </source>
</evidence>
<dbReference type="PANTHER" id="PTHR31490:SF90">
    <property type="entry name" value="ENDO-1,4-BETA-XYLANASE A"/>
    <property type="match status" value="1"/>
</dbReference>
<proteinExistence type="inferred from homology"/>
<feature type="signal peptide" evidence="7">
    <location>
        <begin position="1"/>
        <end position="25"/>
    </location>
</feature>
<evidence type="ECO:0000256" key="3">
    <source>
        <dbReference type="ARBA" id="ARBA00023295"/>
    </source>
</evidence>
<dbReference type="InterPro" id="IPR017853">
    <property type="entry name" value="GH"/>
</dbReference>
<dbReference type="InterPro" id="IPR001000">
    <property type="entry name" value="GH10_dom"/>
</dbReference>
<reference evidence="9" key="2">
    <citation type="submission" date="2020-10" db="EMBL/GenBank/DDBJ databases">
        <title>Mucilaginibacter sp. nov., isolated from soil.</title>
        <authorList>
            <person name="Jeon C.O."/>
        </authorList>
    </citation>
    <scope>NUCLEOTIDE SEQUENCE</scope>
    <source>
        <strain evidence="9">R11</strain>
    </source>
</reference>
<keyword evidence="7" id="KW-0732">Signal</keyword>
<dbReference type="Pfam" id="PF00331">
    <property type="entry name" value="Glyco_hydro_10"/>
    <property type="match status" value="1"/>
</dbReference>
<dbReference type="RefSeq" id="WP_166586990.1">
    <property type="nucleotide sequence ID" value="NZ_WWEO01000044.1"/>
</dbReference>
<keyword evidence="4 6" id="KW-0624">Polysaccharide degradation</keyword>
<evidence type="ECO:0000256" key="1">
    <source>
        <dbReference type="ARBA" id="ARBA00022801"/>
    </source>
</evidence>
<dbReference type="PROSITE" id="PS51760">
    <property type="entry name" value="GH10_2"/>
    <property type="match status" value="1"/>
</dbReference>
<keyword evidence="10" id="KW-1185">Reference proteome</keyword>
<keyword evidence="2 6" id="KW-0119">Carbohydrate metabolism</keyword>
<dbReference type="GO" id="GO:0000272">
    <property type="term" value="P:polysaccharide catabolic process"/>
    <property type="evidence" value="ECO:0007669"/>
    <property type="project" value="UniProtKB-KW"/>
</dbReference>
<dbReference type="SMART" id="SM00633">
    <property type="entry name" value="Glyco_10"/>
    <property type="match status" value="1"/>
</dbReference>
<dbReference type="AlphaFoldDB" id="A0A965ZHB6"/>
<comment type="catalytic activity">
    <reaction evidence="6">
        <text>Endohydrolysis of (1-&gt;4)-beta-D-xylosidic linkages in xylans.</text>
        <dbReference type="EC" id="3.2.1.8"/>
    </reaction>
</comment>
<evidence type="ECO:0000256" key="4">
    <source>
        <dbReference type="ARBA" id="ARBA00023326"/>
    </source>
</evidence>
<dbReference type="Gene3D" id="3.20.20.80">
    <property type="entry name" value="Glycosidases"/>
    <property type="match status" value="1"/>
</dbReference>
<evidence type="ECO:0000313" key="9">
    <source>
        <dbReference type="EMBL" id="NCD71010.1"/>
    </source>
</evidence>
<feature type="chain" id="PRO_5037822431" description="Beta-xylanase" evidence="7">
    <location>
        <begin position="26"/>
        <end position="360"/>
    </location>
</feature>
<gene>
    <name evidence="9" type="ORF">GSY63_16715</name>
</gene>
<dbReference type="InterPro" id="IPR031158">
    <property type="entry name" value="GH10_AS"/>
</dbReference>
<dbReference type="PRINTS" id="PR00134">
    <property type="entry name" value="GLHYDRLASE10"/>
</dbReference>
<dbReference type="PROSITE" id="PS00591">
    <property type="entry name" value="GH10_1"/>
    <property type="match status" value="1"/>
</dbReference>
<name>A0A965ZHB6_9SPHI</name>
<dbReference type="PANTHER" id="PTHR31490">
    <property type="entry name" value="GLYCOSYL HYDROLASE"/>
    <property type="match status" value="1"/>
</dbReference>
<organism evidence="9 10">
    <name type="scientific">Mucilaginibacter agri</name>
    <dbReference type="NCBI Taxonomy" id="2695265"/>
    <lineage>
        <taxon>Bacteria</taxon>
        <taxon>Pseudomonadati</taxon>
        <taxon>Bacteroidota</taxon>
        <taxon>Sphingobacteriia</taxon>
        <taxon>Sphingobacteriales</taxon>
        <taxon>Sphingobacteriaceae</taxon>
        <taxon>Mucilaginibacter</taxon>
    </lineage>
</organism>
<dbReference type="EC" id="3.2.1.8" evidence="6"/>
<dbReference type="Proteomes" id="UP000638732">
    <property type="component" value="Unassembled WGS sequence"/>
</dbReference>